<dbReference type="AlphaFoldDB" id="A0AAD7N695"/>
<comment type="caution">
    <text evidence="2">The sequence shown here is derived from an EMBL/GenBank/DDBJ whole genome shotgun (WGS) entry which is preliminary data.</text>
</comment>
<evidence type="ECO:0000256" key="1">
    <source>
        <dbReference type="SAM" id="MobiDB-lite"/>
    </source>
</evidence>
<evidence type="ECO:0000313" key="3">
    <source>
        <dbReference type="Proteomes" id="UP001215280"/>
    </source>
</evidence>
<keyword evidence="3" id="KW-1185">Reference proteome</keyword>
<protein>
    <submittedName>
        <fullName evidence="2">Uncharacterized protein</fullName>
    </submittedName>
</protein>
<dbReference type="Proteomes" id="UP001215280">
    <property type="component" value="Unassembled WGS sequence"/>
</dbReference>
<feature type="compositionally biased region" description="Low complexity" evidence="1">
    <location>
        <begin position="81"/>
        <end position="99"/>
    </location>
</feature>
<reference evidence="2" key="1">
    <citation type="submission" date="2023-03" db="EMBL/GenBank/DDBJ databases">
        <title>Massive genome expansion in bonnet fungi (Mycena s.s.) driven by repeated elements and novel gene families across ecological guilds.</title>
        <authorList>
            <consortium name="Lawrence Berkeley National Laboratory"/>
            <person name="Harder C.B."/>
            <person name="Miyauchi S."/>
            <person name="Viragh M."/>
            <person name="Kuo A."/>
            <person name="Thoen E."/>
            <person name="Andreopoulos B."/>
            <person name="Lu D."/>
            <person name="Skrede I."/>
            <person name="Drula E."/>
            <person name="Henrissat B."/>
            <person name="Morin E."/>
            <person name="Kohler A."/>
            <person name="Barry K."/>
            <person name="LaButti K."/>
            <person name="Morin E."/>
            <person name="Salamov A."/>
            <person name="Lipzen A."/>
            <person name="Mereny Z."/>
            <person name="Hegedus B."/>
            <person name="Baldrian P."/>
            <person name="Stursova M."/>
            <person name="Weitz H."/>
            <person name="Taylor A."/>
            <person name="Grigoriev I.V."/>
            <person name="Nagy L.G."/>
            <person name="Martin F."/>
            <person name="Kauserud H."/>
        </authorList>
    </citation>
    <scope>NUCLEOTIDE SEQUENCE</scope>
    <source>
        <strain evidence="2">CBHHK188m</strain>
    </source>
</reference>
<accession>A0AAD7N695</accession>
<evidence type="ECO:0000313" key="2">
    <source>
        <dbReference type="EMBL" id="KAJ7746123.1"/>
    </source>
</evidence>
<proteinExistence type="predicted"/>
<name>A0AAD7N695_9AGAR</name>
<gene>
    <name evidence="2" type="ORF">DFH07DRAFT_1063030</name>
</gene>
<sequence length="125" mass="13408">MSMGVGLGMGGGGGYSSWWCSRGTEWTSWGASCPLVRLHSKFIVMLIDHLIDATTASNAALSSHHNLFRFYNYVKHLLPDPGAHSSSPRPRPSATSSPFAPGPRRHRGASEGAGMARHSSSRSSR</sequence>
<feature type="region of interest" description="Disordered" evidence="1">
    <location>
        <begin position="81"/>
        <end position="125"/>
    </location>
</feature>
<dbReference type="EMBL" id="JARJLG010000099">
    <property type="protein sequence ID" value="KAJ7746123.1"/>
    <property type="molecule type" value="Genomic_DNA"/>
</dbReference>
<organism evidence="2 3">
    <name type="scientific">Mycena maculata</name>
    <dbReference type="NCBI Taxonomy" id="230809"/>
    <lineage>
        <taxon>Eukaryota</taxon>
        <taxon>Fungi</taxon>
        <taxon>Dikarya</taxon>
        <taxon>Basidiomycota</taxon>
        <taxon>Agaricomycotina</taxon>
        <taxon>Agaricomycetes</taxon>
        <taxon>Agaricomycetidae</taxon>
        <taxon>Agaricales</taxon>
        <taxon>Marasmiineae</taxon>
        <taxon>Mycenaceae</taxon>
        <taxon>Mycena</taxon>
    </lineage>
</organism>